<name>A0A6G5A4M3_RHIMP</name>
<dbReference type="EMBL" id="GIKN01002873">
    <property type="protein sequence ID" value="NIE45146.1"/>
    <property type="molecule type" value="Transcribed_RNA"/>
</dbReference>
<protein>
    <submittedName>
        <fullName evidence="1">Uncharacterized protein</fullName>
    </submittedName>
</protein>
<organism evidence="1">
    <name type="scientific">Rhipicephalus microplus</name>
    <name type="common">Cattle tick</name>
    <name type="synonym">Boophilus microplus</name>
    <dbReference type="NCBI Taxonomy" id="6941"/>
    <lineage>
        <taxon>Eukaryota</taxon>
        <taxon>Metazoa</taxon>
        <taxon>Ecdysozoa</taxon>
        <taxon>Arthropoda</taxon>
        <taxon>Chelicerata</taxon>
        <taxon>Arachnida</taxon>
        <taxon>Acari</taxon>
        <taxon>Parasitiformes</taxon>
        <taxon>Ixodida</taxon>
        <taxon>Ixodoidea</taxon>
        <taxon>Ixodidae</taxon>
        <taxon>Rhipicephalinae</taxon>
        <taxon>Rhipicephalus</taxon>
        <taxon>Boophilus</taxon>
    </lineage>
</organism>
<dbReference type="AlphaFoldDB" id="A0A6G5A4M3"/>
<accession>A0A6G5A4M3</accession>
<proteinExistence type="predicted"/>
<sequence>MKRFSVFSTKVLISAHAFSATIQLPVLLMCTASSLLWREGNITVNFLANCKAETRVVDFSFFLVARCIHCSDVRRCDLNYAANAQWRSFLMKFSLSTNYVHPSSHHSSISTSVCVFVSCRSRHDSNVRS</sequence>
<evidence type="ECO:0000313" key="1">
    <source>
        <dbReference type="EMBL" id="NIE45146.1"/>
    </source>
</evidence>
<reference evidence="1" key="1">
    <citation type="submission" date="2020-03" db="EMBL/GenBank/DDBJ databases">
        <title>A transcriptome and proteome of the tick Rhipicephalus microplus shaped by the genetic composition of its hosts and developmental stage.</title>
        <authorList>
            <person name="Garcia G.R."/>
            <person name="Ribeiro J.M.C."/>
            <person name="Maruyama S.R."/>
            <person name="Gardinasse L.G."/>
            <person name="Nelson K."/>
            <person name="Ferreira B.R."/>
            <person name="Andrade T.G."/>
            <person name="Santos I.K.F.M."/>
        </authorList>
    </citation>
    <scope>NUCLEOTIDE SEQUENCE</scope>
    <source>
        <strain evidence="1">NSGR</strain>
        <tissue evidence="1">Salivary glands</tissue>
    </source>
</reference>